<proteinExistence type="predicted"/>
<feature type="compositionally biased region" description="Low complexity" evidence="1">
    <location>
        <begin position="16"/>
        <end position="38"/>
    </location>
</feature>
<feature type="transmembrane region" description="Helical" evidence="2">
    <location>
        <begin position="356"/>
        <end position="377"/>
    </location>
</feature>
<feature type="transmembrane region" description="Helical" evidence="2">
    <location>
        <begin position="248"/>
        <end position="265"/>
    </location>
</feature>
<dbReference type="RefSeq" id="WP_227575822.1">
    <property type="nucleotide sequence ID" value="NZ_CP101987.1"/>
</dbReference>
<name>A0ABY5KJ64_9CELL</name>
<sequence>MSTPQTLPEDLRDPSEPTAAAAPSATEPTAAAPAAAERAPSRRRTIALELAWAAGAAAVALAGAALTLRLWRAHLNVPFSGGGDVMLALMTVKNMETGGWTQFGAGLGAPFGQDLAAYPSSVGDLWHLLTLKLLSLVLSPAATVNVFFVGGFAVIALFAYAALRSLTVSRPLACALAAVYSWLPYHFLRGESHLFLSAYYAVPVAVALAVALYAGRVDVWRSPRRWRVREWGVIVSAVLVAGTGLYYAVFSVVLVVAAGLLAAIAHRSWRPALTAGVHTGTVLVVLALAALPNLLYEPEPGSGFAIDGRSYGATEFYGLKIANLLLPLGRHRIAELGSLRGATVDSPIPGEGSETLGALGALGLVIAVVALLVPIGARAVAPLLARLRALGALTVVMVLAATVAGLNSVLAALGFAELRAWNRASVVVAFLALAALGLTLDALLTRVTRERARRTAAAVTVAAAGLVGAVGLYDQTSDAMVPDYAGTAFGWNRDIDYFREVEAKLGSEAMVFNLPYAPFPEHPPIVNMADYSHLRGYIHSNLSWSYGGVKGQEAEWQPTALGDGITAALPRLVAAGFDAVYVNRLGYADRGAAIEAEIRAETGSTRPVVNYDATLATYDLRAYGERLRKADALPDPDSVLEGPRLVIGEGVYGVEEVDGTRWNWAEQQFQVGITNPGDEDARIRLTGEIVVASPGAEVAFHVAGRTTAVVAGADGTAKLDLTVSVPAESLVEVDVSTDSMPTPGSPGDVRSLYVRLVELDVAPA</sequence>
<protein>
    <recommendedName>
        <fullName evidence="5">Glycosyltransferase RgtA/B/C/D-like domain-containing protein</fullName>
    </recommendedName>
</protein>
<keyword evidence="2" id="KW-0812">Transmembrane</keyword>
<feature type="transmembrane region" description="Helical" evidence="2">
    <location>
        <begin position="389"/>
        <end position="412"/>
    </location>
</feature>
<evidence type="ECO:0008006" key="5">
    <source>
        <dbReference type="Google" id="ProtNLM"/>
    </source>
</evidence>
<accession>A0ABY5KJ64</accession>
<feature type="transmembrane region" description="Helical" evidence="2">
    <location>
        <begin position="172"/>
        <end position="188"/>
    </location>
</feature>
<feature type="transmembrane region" description="Helical" evidence="2">
    <location>
        <begin position="194"/>
        <end position="214"/>
    </location>
</feature>
<gene>
    <name evidence="3" type="ORF">NP048_11965</name>
</gene>
<evidence type="ECO:0000256" key="1">
    <source>
        <dbReference type="SAM" id="MobiDB-lite"/>
    </source>
</evidence>
<organism evidence="3 4">
    <name type="scientific">Cellulomonas xiejunii</name>
    <dbReference type="NCBI Taxonomy" id="2968083"/>
    <lineage>
        <taxon>Bacteria</taxon>
        <taxon>Bacillati</taxon>
        <taxon>Actinomycetota</taxon>
        <taxon>Actinomycetes</taxon>
        <taxon>Micrococcales</taxon>
        <taxon>Cellulomonadaceae</taxon>
        <taxon>Cellulomonas</taxon>
    </lineage>
</organism>
<feature type="region of interest" description="Disordered" evidence="1">
    <location>
        <begin position="1"/>
        <end position="38"/>
    </location>
</feature>
<feature type="transmembrane region" description="Helical" evidence="2">
    <location>
        <begin position="133"/>
        <end position="160"/>
    </location>
</feature>
<keyword evidence="2" id="KW-1133">Transmembrane helix</keyword>
<keyword evidence="2" id="KW-0472">Membrane</keyword>
<dbReference type="EMBL" id="CP101987">
    <property type="protein sequence ID" value="UUI70519.1"/>
    <property type="molecule type" value="Genomic_DNA"/>
</dbReference>
<evidence type="ECO:0000313" key="3">
    <source>
        <dbReference type="EMBL" id="UUI70519.1"/>
    </source>
</evidence>
<feature type="transmembrane region" description="Helical" evidence="2">
    <location>
        <begin position="424"/>
        <end position="444"/>
    </location>
</feature>
<dbReference type="Proteomes" id="UP001316384">
    <property type="component" value="Chromosome"/>
</dbReference>
<evidence type="ECO:0000256" key="2">
    <source>
        <dbReference type="SAM" id="Phobius"/>
    </source>
</evidence>
<feature type="transmembrane region" description="Helical" evidence="2">
    <location>
        <begin position="456"/>
        <end position="473"/>
    </location>
</feature>
<evidence type="ECO:0000313" key="4">
    <source>
        <dbReference type="Proteomes" id="UP001316384"/>
    </source>
</evidence>
<keyword evidence="4" id="KW-1185">Reference proteome</keyword>
<feature type="transmembrane region" description="Helical" evidence="2">
    <location>
        <begin position="50"/>
        <end position="71"/>
    </location>
</feature>
<reference evidence="3 4" key="1">
    <citation type="submission" date="2022-07" db="EMBL/GenBank/DDBJ databases">
        <title>Novel species in genus cellulomonas.</title>
        <authorList>
            <person name="Ye L."/>
        </authorList>
    </citation>
    <scope>NUCLEOTIDE SEQUENCE [LARGE SCALE GENOMIC DNA]</scope>
    <source>
        <strain evidence="4">zg-B89</strain>
    </source>
</reference>